<protein>
    <submittedName>
        <fullName evidence="2">Helix-turn-helix transcriptional regulator</fullName>
    </submittedName>
</protein>
<comment type="caution">
    <text evidence="2">The sequence shown here is derived from an EMBL/GenBank/DDBJ whole genome shotgun (WGS) entry which is preliminary data.</text>
</comment>
<organism evidence="2 3">
    <name type="scientific">Pelagibius litoralis</name>
    <dbReference type="NCBI Taxonomy" id="374515"/>
    <lineage>
        <taxon>Bacteria</taxon>
        <taxon>Pseudomonadati</taxon>
        <taxon>Pseudomonadota</taxon>
        <taxon>Alphaproteobacteria</taxon>
        <taxon>Rhodospirillales</taxon>
        <taxon>Rhodovibrionaceae</taxon>
        <taxon>Pelagibius</taxon>
    </lineage>
</organism>
<dbReference type="SUPFAM" id="SSF47413">
    <property type="entry name" value="lambda repressor-like DNA-binding domains"/>
    <property type="match status" value="1"/>
</dbReference>
<evidence type="ECO:0000259" key="1">
    <source>
        <dbReference type="PROSITE" id="PS50943"/>
    </source>
</evidence>
<dbReference type="PROSITE" id="PS50943">
    <property type="entry name" value="HTH_CROC1"/>
    <property type="match status" value="1"/>
</dbReference>
<feature type="domain" description="HTH cro/C1-type" evidence="1">
    <location>
        <begin position="14"/>
        <end position="68"/>
    </location>
</feature>
<dbReference type="Pfam" id="PF01381">
    <property type="entry name" value="HTH_3"/>
    <property type="match status" value="1"/>
</dbReference>
<gene>
    <name evidence="2" type="ORF">HBA54_08680</name>
</gene>
<dbReference type="Gene3D" id="1.10.260.40">
    <property type="entry name" value="lambda repressor-like DNA-binding domains"/>
    <property type="match status" value="1"/>
</dbReference>
<dbReference type="CDD" id="cd00093">
    <property type="entry name" value="HTH_XRE"/>
    <property type="match status" value="1"/>
</dbReference>
<dbReference type="Proteomes" id="UP000761264">
    <property type="component" value="Unassembled WGS sequence"/>
</dbReference>
<keyword evidence="3" id="KW-1185">Reference proteome</keyword>
<proteinExistence type="predicted"/>
<evidence type="ECO:0000313" key="3">
    <source>
        <dbReference type="Proteomes" id="UP000761264"/>
    </source>
</evidence>
<name>A0A967C4K0_9PROT</name>
<dbReference type="RefSeq" id="WP_167223479.1">
    <property type="nucleotide sequence ID" value="NZ_JAAQPH010000005.1"/>
</dbReference>
<dbReference type="SMART" id="SM00530">
    <property type="entry name" value="HTH_XRE"/>
    <property type="match status" value="1"/>
</dbReference>
<evidence type="ECO:0000313" key="2">
    <source>
        <dbReference type="EMBL" id="NIA68665.1"/>
    </source>
</evidence>
<dbReference type="EMBL" id="JAAQPH010000005">
    <property type="protein sequence ID" value="NIA68665.1"/>
    <property type="molecule type" value="Genomic_DNA"/>
</dbReference>
<dbReference type="GO" id="GO:0003677">
    <property type="term" value="F:DNA binding"/>
    <property type="evidence" value="ECO:0007669"/>
    <property type="project" value="InterPro"/>
</dbReference>
<dbReference type="InterPro" id="IPR001387">
    <property type="entry name" value="Cro/C1-type_HTH"/>
</dbReference>
<dbReference type="AlphaFoldDB" id="A0A967C4K0"/>
<accession>A0A967C4K0</accession>
<reference evidence="2" key="1">
    <citation type="submission" date="2020-03" db="EMBL/GenBank/DDBJ databases">
        <title>Genome of Pelagibius litoralis DSM 21314T.</title>
        <authorList>
            <person name="Wang G."/>
        </authorList>
    </citation>
    <scope>NUCLEOTIDE SEQUENCE</scope>
    <source>
        <strain evidence="2">DSM 21314</strain>
    </source>
</reference>
<dbReference type="InterPro" id="IPR010982">
    <property type="entry name" value="Lambda_DNA-bd_dom_sf"/>
</dbReference>
<sequence length="71" mass="8154">MSLSLVDHRVGKQINEARLERNLSLDQVGSLLGVSPEQVKLFEEDEQRMPAGLLYRLAEIFELPVTDFFKH</sequence>